<evidence type="ECO:0000313" key="4">
    <source>
        <dbReference type="Proteomes" id="UP000229966"/>
    </source>
</evidence>
<gene>
    <name evidence="3" type="ORF">COS38_03450</name>
</gene>
<dbReference type="Pfam" id="PF13406">
    <property type="entry name" value="SLT_2"/>
    <property type="match status" value="1"/>
</dbReference>
<dbReference type="PANTHER" id="PTHR30163:SF8">
    <property type="entry name" value="LYTIC MUREIN TRANSGLYCOSYLASE"/>
    <property type="match status" value="1"/>
</dbReference>
<dbReference type="GO" id="GO:0008933">
    <property type="term" value="F:peptidoglycan lytic transglycosylase activity"/>
    <property type="evidence" value="ECO:0007669"/>
    <property type="project" value="TreeGrafter"/>
</dbReference>
<dbReference type="AlphaFoldDB" id="A0A2M7CHH7"/>
<evidence type="ECO:0000313" key="3">
    <source>
        <dbReference type="EMBL" id="PIV25093.1"/>
    </source>
</evidence>
<dbReference type="Proteomes" id="UP000229966">
    <property type="component" value="Unassembled WGS sequence"/>
</dbReference>
<evidence type="ECO:0000259" key="2">
    <source>
        <dbReference type="Pfam" id="PF13406"/>
    </source>
</evidence>
<name>A0A2M7CHH7_9BACT</name>
<reference evidence="4" key="1">
    <citation type="submission" date="2017-09" db="EMBL/GenBank/DDBJ databases">
        <title>Depth-based differentiation of microbial function through sediment-hosted aquifers and enrichment of novel symbionts in the deep terrestrial subsurface.</title>
        <authorList>
            <person name="Probst A.J."/>
            <person name="Ladd B."/>
            <person name="Jarett J.K."/>
            <person name="Geller-Mcgrath D.E."/>
            <person name="Sieber C.M.K."/>
            <person name="Emerson J.B."/>
            <person name="Anantharaman K."/>
            <person name="Thomas B.C."/>
            <person name="Malmstrom R."/>
            <person name="Stieglmeier M."/>
            <person name="Klingl A."/>
            <person name="Woyke T."/>
            <person name="Ryan C.M."/>
            <person name="Banfield J.F."/>
        </authorList>
    </citation>
    <scope>NUCLEOTIDE SEQUENCE [LARGE SCALE GENOMIC DNA]</scope>
</reference>
<dbReference type="PANTHER" id="PTHR30163">
    <property type="entry name" value="MEMBRANE-BOUND LYTIC MUREIN TRANSGLYCOSYLASE B"/>
    <property type="match status" value="1"/>
</dbReference>
<dbReference type="InterPro" id="IPR031304">
    <property type="entry name" value="SLT_2"/>
</dbReference>
<dbReference type="EMBL" id="PEUM01000099">
    <property type="protein sequence ID" value="PIV25093.1"/>
    <property type="molecule type" value="Genomic_DNA"/>
</dbReference>
<sequence>MLTLKRVFSNNESKGYPILEFLITASIIALAFSLILSQITLAKNNIPKSVETNIKLDLKQSMPIISKNEKYEVKLSASDYEVKLASQKATAKKKERIEILARSNEGRAEGISFDQKRALVKTTAQKFGIDWKILEAVWQVESGKSWDTSKKSYAGAQGPMQFMPGTFRAYAEDGDGDGKAQINDTSDALASAAKMLSQNGLTTGDSNRALFNYNHSMAYVNQVKGIASSIVE</sequence>
<keyword evidence="1" id="KW-1133">Transmembrane helix</keyword>
<evidence type="ECO:0000256" key="1">
    <source>
        <dbReference type="SAM" id="Phobius"/>
    </source>
</evidence>
<accession>A0A2M7CHH7</accession>
<feature type="transmembrane region" description="Helical" evidence="1">
    <location>
        <begin position="21"/>
        <end position="41"/>
    </location>
</feature>
<dbReference type="GO" id="GO:0009253">
    <property type="term" value="P:peptidoglycan catabolic process"/>
    <property type="evidence" value="ECO:0007669"/>
    <property type="project" value="TreeGrafter"/>
</dbReference>
<dbReference type="InterPro" id="IPR023346">
    <property type="entry name" value="Lysozyme-like_dom_sf"/>
</dbReference>
<dbReference type="SUPFAM" id="SSF53955">
    <property type="entry name" value="Lysozyme-like"/>
    <property type="match status" value="1"/>
</dbReference>
<feature type="domain" description="Transglycosylase SLT" evidence="2">
    <location>
        <begin position="149"/>
        <end position="205"/>
    </location>
</feature>
<dbReference type="InterPro" id="IPR043426">
    <property type="entry name" value="MltB-like"/>
</dbReference>
<protein>
    <recommendedName>
        <fullName evidence="2">Transglycosylase SLT domain-containing protein</fullName>
    </recommendedName>
</protein>
<keyword evidence="1" id="KW-0472">Membrane</keyword>
<organism evidence="3 4">
    <name type="scientific">Candidatus Berkelbacteria bacterium CG03_land_8_20_14_0_80_40_36</name>
    <dbReference type="NCBI Taxonomy" id="1974509"/>
    <lineage>
        <taxon>Bacteria</taxon>
        <taxon>Candidatus Berkelbacteria</taxon>
    </lineage>
</organism>
<comment type="caution">
    <text evidence="3">The sequence shown here is derived from an EMBL/GenBank/DDBJ whole genome shotgun (WGS) entry which is preliminary data.</text>
</comment>
<dbReference type="Gene3D" id="1.10.530.10">
    <property type="match status" value="1"/>
</dbReference>
<keyword evidence="1" id="KW-0812">Transmembrane</keyword>
<dbReference type="CDD" id="cd13399">
    <property type="entry name" value="Slt35-like"/>
    <property type="match status" value="1"/>
</dbReference>
<proteinExistence type="predicted"/>